<accession>A0A1M6HTB6</accession>
<sequence>MKRGTLLVFLFLMTFILVFGSTGRAFAARWPETVRIGIYYGNDTVANVSFSTKAGLEVGVFSNDTFQTLLSIPGGSSVIIRKDAYFIKSSSGVTSAYDPSEGKPFEGETLGPYHIQIGDSVADFDAARETADALLALGVVAYPAYEKGWYVWTGFFAEYEMASQELISLANKLGTSNLKVVPVSSARLVVQSSRAEPLLIFSDGSDGKSRLRVRPIKANNPCVLSVNGRQYRGEFEIRRYLDSDLTVINIVNIEEYLYGVVPQEIEASAPMEAIKAQAVAARTYTYRNLGKYSKWGFDLADTASDQVYNGYDGEKQATNAAVDQTRGKKILYEGSPISVHYFSSSGGMTEDSANVWGTSLPYLKSVPDPYESGTSYNYTWTKTFTAQELKQILFLSDVDIGDILSVSIEEVSEAGRPIKLKFTGTKGSITYYRQDGRTVLGLPSNNYTISSPGSTPAPASGTSGTSGTVYAVTADGSKRGVDLENSVAVTSSGTRTLSDSGTLSAISSGGISTLSSGSRVSSGSTATVTGNVYVFTGKGWGHGVGMSQEGAKGFALQGYTYEQILKHYFTGVTIE</sequence>
<evidence type="ECO:0000259" key="1">
    <source>
        <dbReference type="Pfam" id="PF08486"/>
    </source>
</evidence>
<feature type="domain" description="Sporulation stage II protein D amidase enhancer LytB N-terminal" evidence="1">
    <location>
        <begin position="243"/>
        <end position="332"/>
    </location>
</feature>
<name>A0A1M6HTB6_9FIRM</name>
<dbReference type="InterPro" id="IPR051922">
    <property type="entry name" value="Bact_Sporulation_Assoc"/>
</dbReference>
<dbReference type="InterPro" id="IPR013486">
    <property type="entry name" value="SpoIID/LytB"/>
</dbReference>
<dbReference type="PANTHER" id="PTHR30032">
    <property type="entry name" value="N-ACETYLMURAMOYL-L-ALANINE AMIDASE-RELATED"/>
    <property type="match status" value="1"/>
</dbReference>
<dbReference type="EMBL" id="FQZP01000035">
    <property type="protein sequence ID" value="SHJ25449.1"/>
    <property type="molecule type" value="Genomic_DNA"/>
</dbReference>
<dbReference type="NCBIfam" id="TIGR02669">
    <property type="entry name" value="SpoIID_LytB"/>
    <property type="match status" value="1"/>
</dbReference>
<reference evidence="2 3" key="1">
    <citation type="submission" date="2016-11" db="EMBL/GenBank/DDBJ databases">
        <authorList>
            <person name="Varghese N."/>
            <person name="Submissions S."/>
        </authorList>
    </citation>
    <scope>NUCLEOTIDE SEQUENCE [LARGE SCALE GENOMIC DNA]</scope>
    <source>
        <strain evidence="2 3">DSM 19027</strain>
    </source>
</reference>
<dbReference type="Pfam" id="PF08486">
    <property type="entry name" value="SpoIID"/>
    <property type="match status" value="1"/>
</dbReference>
<dbReference type="GO" id="GO:0030435">
    <property type="term" value="P:sporulation resulting in formation of a cellular spore"/>
    <property type="evidence" value="ECO:0007669"/>
    <property type="project" value="InterPro"/>
</dbReference>
<proteinExistence type="predicted"/>
<gene>
    <name evidence="2" type="ORF">SAMN05444373_103513</name>
</gene>
<dbReference type="GO" id="GO:0030288">
    <property type="term" value="C:outer membrane-bounded periplasmic space"/>
    <property type="evidence" value="ECO:0007669"/>
    <property type="project" value="TreeGrafter"/>
</dbReference>
<dbReference type="PANTHER" id="PTHR30032:SF4">
    <property type="entry name" value="AMIDASE ENHANCER"/>
    <property type="match status" value="1"/>
</dbReference>
<dbReference type="AlphaFoldDB" id="A0A1M6HTB6"/>
<dbReference type="RefSeq" id="WP_188118471.1">
    <property type="nucleotide sequence ID" value="NZ_FQZP01000035.1"/>
</dbReference>
<keyword evidence="3" id="KW-1185">Reference proteome</keyword>
<evidence type="ECO:0000313" key="2">
    <source>
        <dbReference type="EMBL" id="SHJ25449.1"/>
    </source>
</evidence>
<dbReference type="Proteomes" id="UP000324781">
    <property type="component" value="Unassembled WGS sequence"/>
</dbReference>
<dbReference type="InterPro" id="IPR013693">
    <property type="entry name" value="SpoIID/LytB_N"/>
</dbReference>
<evidence type="ECO:0000313" key="3">
    <source>
        <dbReference type="Proteomes" id="UP000324781"/>
    </source>
</evidence>
<protein>
    <submittedName>
        <fullName evidence="2">Stage II sporulation protein D</fullName>
    </submittedName>
</protein>
<organism evidence="2 3">
    <name type="scientific">Thermoclostridium caenicola</name>
    <dbReference type="NCBI Taxonomy" id="659425"/>
    <lineage>
        <taxon>Bacteria</taxon>
        <taxon>Bacillati</taxon>
        <taxon>Bacillota</taxon>
        <taxon>Clostridia</taxon>
        <taxon>Eubacteriales</taxon>
        <taxon>Oscillospiraceae</taxon>
        <taxon>Thermoclostridium</taxon>
    </lineage>
</organism>